<sequence>MSESNRVPPGETGKLRIIAPGKVAVAGGPPAAAAARLLGLPGLEAGQVERLSLADLAGLGLSGYLAEGWDVPAEAMAPDRGRLDALQGVVFLVLSRAFGGRETELAPLPGVEVFGPYAEGRGLSALPMPPAPEEPVVLAPPPQPVPPPAAVRLPLALVALVGLPVLIILFWWLK</sequence>
<proteinExistence type="predicted"/>
<keyword evidence="3" id="KW-1185">Reference proteome</keyword>
<evidence type="ECO:0000313" key="3">
    <source>
        <dbReference type="Proteomes" id="UP000826300"/>
    </source>
</evidence>
<dbReference type="EMBL" id="CP069370">
    <property type="protein sequence ID" value="QYZ68210.1"/>
    <property type="molecule type" value="Genomic_DNA"/>
</dbReference>
<dbReference type="KEGG" id="nsm:JO391_10420"/>
<reference evidence="2" key="1">
    <citation type="submission" date="2021-02" db="EMBL/GenBank/DDBJ databases">
        <title>Rhodobacter shimadae sp. nov., an aerobic anoxygenic phototrophic bacterium isolated from a hot spring.</title>
        <authorList>
            <person name="Muramatsu S."/>
            <person name="Haruta S."/>
            <person name="Hirose S."/>
            <person name="Hanada S."/>
        </authorList>
    </citation>
    <scope>NUCLEOTIDE SEQUENCE</scope>
    <source>
        <strain evidence="2">N10</strain>
    </source>
</reference>
<gene>
    <name evidence="2" type="ORF">JO391_10420</name>
</gene>
<evidence type="ECO:0000256" key="1">
    <source>
        <dbReference type="SAM" id="Phobius"/>
    </source>
</evidence>
<dbReference type="RefSeq" id="WP_220660433.1">
    <property type="nucleotide sequence ID" value="NZ_CP069370.1"/>
</dbReference>
<evidence type="ECO:0000313" key="2">
    <source>
        <dbReference type="EMBL" id="QYZ68210.1"/>
    </source>
</evidence>
<organism evidence="2 3">
    <name type="scientific">Neotabrizicola shimadae</name>
    <dbReference type="NCBI Taxonomy" id="2807096"/>
    <lineage>
        <taxon>Bacteria</taxon>
        <taxon>Pseudomonadati</taxon>
        <taxon>Pseudomonadota</taxon>
        <taxon>Alphaproteobacteria</taxon>
        <taxon>Rhodobacterales</taxon>
        <taxon>Paracoccaceae</taxon>
        <taxon>Neotabrizicola</taxon>
    </lineage>
</organism>
<keyword evidence="1" id="KW-0812">Transmembrane</keyword>
<accession>A0A8G0ZRK7</accession>
<dbReference type="Proteomes" id="UP000826300">
    <property type="component" value="Chromosome"/>
</dbReference>
<protein>
    <submittedName>
        <fullName evidence="2">Uncharacterized protein</fullName>
    </submittedName>
</protein>
<feature type="transmembrane region" description="Helical" evidence="1">
    <location>
        <begin position="153"/>
        <end position="173"/>
    </location>
</feature>
<name>A0A8G0ZRK7_9RHOB</name>
<keyword evidence="1" id="KW-1133">Transmembrane helix</keyword>
<dbReference type="AlphaFoldDB" id="A0A8G0ZRK7"/>
<keyword evidence="1" id="KW-0472">Membrane</keyword>